<sequence>MIRTAFNRSTTSWLAIAVALAATPAAAQATLQLRDVEVETTSAASNLGPAGLSAHIVDHDAAARRTASSSDVTEILRATPGVAAQGAGGFSSLPSIRGLGEDKVIVTVDGAPVDMACPNFMNPPLSYVDPLTLDVVLVIKGVSPVSFGGDNIGGVIAARSADPKFAEPGKTLFSGEASAFYRSNDDAVGGAMQATVANDLWSVAYAGSGAKARNYRGGDGDGRVRATEYAKTSHALTIGRRTGVGLFTVKGSLDYSPYEGFPNQWMDMTLNRSWALTGRYQGAFAWGALEVTAYHRDVRHKMNFLDDKGGDADGGMPMDTWVKSSGVTAKADIALDARQTLRVGGEFHHQALDDSWPAVAGSMMMGPNTYLNVNDGRRDRFGVFAELDTHWTDKLSSVIGVRHDAVSMNTGDVQPYSTGMMSMKDAMAAQAFNAADHKHDDGNLGATALLRYAPTDGVTLEAGYARKAQSPNLYQLYAWGRGAMSSQMIGWYGDGNGYVGNLGLKPQKADTFSGAVQFAGGGEDGWRVKIEPFYTRVADFIDARKIADLTNMMGMPSGFVQLQFVNVDAEFRGVDVSAQAPLWSSAAFGRARIEATLSALHGENRATGAPLYRQMPLNGRIALQHAKGPWTSAVELELVADKDRVDPVRNERKTAAYQLLNVRTAYQWKTMTLSLAVENLANQSYDLPLGGVSLGDYGATGALRQTPAGAARSTSG</sequence>
<keyword evidence="6 8" id="KW-0472">Membrane</keyword>
<dbReference type="PANTHER" id="PTHR30069">
    <property type="entry name" value="TONB-DEPENDENT OUTER MEMBRANE RECEPTOR"/>
    <property type="match status" value="1"/>
</dbReference>
<proteinExistence type="inferred from homology"/>
<evidence type="ECO:0000256" key="10">
    <source>
        <dbReference type="SAM" id="SignalP"/>
    </source>
</evidence>
<evidence type="ECO:0000256" key="4">
    <source>
        <dbReference type="ARBA" id="ARBA00022692"/>
    </source>
</evidence>
<feature type="domain" description="TonB-dependent receptor plug" evidence="12">
    <location>
        <begin position="67"/>
        <end position="155"/>
    </location>
</feature>
<dbReference type="SUPFAM" id="SSF56935">
    <property type="entry name" value="Porins"/>
    <property type="match status" value="1"/>
</dbReference>
<keyword evidence="4 8" id="KW-0812">Transmembrane</keyword>
<evidence type="ECO:0000256" key="5">
    <source>
        <dbReference type="ARBA" id="ARBA00023077"/>
    </source>
</evidence>
<evidence type="ECO:0000313" key="14">
    <source>
        <dbReference type="Proteomes" id="UP001057520"/>
    </source>
</evidence>
<evidence type="ECO:0000256" key="3">
    <source>
        <dbReference type="ARBA" id="ARBA00022452"/>
    </source>
</evidence>
<feature type="chain" id="PRO_5045700499" evidence="10">
    <location>
        <begin position="30"/>
        <end position="716"/>
    </location>
</feature>
<dbReference type="InterPro" id="IPR039426">
    <property type="entry name" value="TonB-dep_rcpt-like"/>
</dbReference>
<evidence type="ECO:0000256" key="6">
    <source>
        <dbReference type="ARBA" id="ARBA00023136"/>
    </source>
</evidence>
<evidence type="ECO:0000259" key="11">
    <source>
        <dbReference type="Pfam" id="PF00593"/>
    </source>
</evidence>
<evidence type="ECO:0000256" key="7">
    <source>
        <dbReference type="ARBA" id="ARBA00023237"/>
    </source>
</evidence>
<dbReference type="Pfam" id="PF07715">
    <property type="entry name" value="Plug"/>
    <property type="match status" value="1"/>
</dbReference>
<organism evidence="13 14">
    <name type="scientific">Caulobacter segnis</name>
    <dbReference type="NCBI Taxonomy" id="88688"/>
    <lineage>
        <taxon>Bacteria</taxon>
        <taxon>Pseudomonadati</taxon>
        <taxon>Pseudomonadota</taxon>
        <taxon>Alphaproteobacteria</taxon>
        <taxon>Caulobacterales</taxon>
        <taxon>Caulobacteraceae</taxon>
        <taxon>Caulobacter</taxon>
    </lineage>
</organism>
<accession>A0ABY5A1W1</accession>
<gene>
    <name evidence="13" type="ORF">MZV50_13155</name>
</gene>
<dbReference type="PROSITE" id="PS52016">
    <property type="entry name" value="TONB_DEPENDENT_REC_3"/>
    <property type="match status" value="1"/>
</dbReference>
<keyword evidence="7 8" id="KW-0998">Cell outer membrane</keyword>
<feature type="domain" description="TonB-dependent receptor-like beta-barrel" evidence="11">
    <location>
        <begin position="237"/>
        <end position="680"/>
    </location>
</feature>
<evidence type="ECO:0000259" key="12">
    <source>
        <dbReference type="Pfam" id="PF07715"/>
    </source>
</evidence>
<keyword evidence="5 9" id="KW-0798">TonB box</keyword>
<dbReference type="Gene3D" id="2.40.170.20">
    <property type="entry name" value="TonB-dependent receptor, beta-barrel domain"/>
    <property type="match status" value="1"/>
</dbReference>
<keyword evidence="10" id="KW-0732">Signal</keyword>
<dbReference type="EMBL" id="CP096040">
    <property type="protein sequence ID" value="USQ98429.1"/>
    <property type="molecule type" value="Genomic_DNA"/>
</dbReference>
<keyword evidence="14" id="KW-1185">Reference proteome</keyword>
<dbReference type="InterPro" id="IPR000531">
    <property type="entry name" value="Beta-barrel_TonB"/>
</dbReference>
<dbReference type="Gene3D" id="2.170.130.10">
    <property type="entry name" value="TonB-dependent receptor, plug domain"/>
    <property type="match status" value="1"/>
</dbReference>
<evidence type="ECO:0000256" key="9">
    <source>
        <dbReference type="RuleBase" id="RU003357"/>
    </source>
</evidence>
<keyword evidence="3 8" id="KW-1134">Transmembrane beta strand</keyword>
<dbReference type="Pfam" id="PF00593">
    <property type="entry name" value="TonB_dep_Rec_b-barrel"/>
    <property type="match status" value="1"/>
</dbReference>
<feature type="signal peptide" evidence="10">
    <location>
        <begin position="1"/>
        <end position="29"/>
    </location>
</feature>
<keyword evidence="2 8" id="KW-0813">Transport</keyword>
<dbReference type="InterPro" id="IPR036942">
    <property type="entry name" value="Beta-barrel_TonB_sf"/>
</dbReference>
<dbReference type="PANTHER" id="PTHR30069:SF49">
    <property type="entry name" value="OUTER MEMBRANE PROTEIN C"/>
    <property type="match status" value="1"/>
</dbReference>
<protein>
    <submittedName>
        <fullName evidence="13">TonB-dependent receptor</fullName>
    </submittedName>
</protein>
<dbReference type="InterPro" id="IPR037066">
    <property type="entry name" value="Plug_dom_sf"/>
</dbReference>
<keyword evidence="13" id="KW-0675">Receptor</keyword>
<evidence type="ECO:0000313" key="13">
    <source>
        <dbReference type="EMBL" id="USQ98429.1"/>
    </source>
</evidence>
<dbReference type="Proteomes" id="UP001057520">
    <property type="component" value="Chromosome"/>
</dbReference>
<evidence type="ECO:0000256" key="1">
    <source>
        <dbReference type="ARBA" id="ARBA00004571"/>
    </source>
</evidence>
<name>A0ABY5A1W1_9CAUL</name>
<evidence type="ECO:0000256" key="8">
    <source>
        <dbReference type="PROSITE-ProRule" id="PRU01360"/>
    </source>
</evidence>
<dbReference type="InterPro" id="IPR012910">
    <property type="entry name" value="Plug_dom"/>
</dbReference>
<reference evidence="13 14" key="1">
    <citation type="submission" date="2022-04" db="EMBL/GenBank/DDBJ databases">
        <title>Genome sequence of soybean root-associated Caulobacter segnis RL271.</title>
        <authorList>
            <person name="Longley R."/>
            <person name="Bonito G."/>
            <person name="Trigodet F."/>
            <person name="Crosson S."/>
            <person name="Fiebig A."/>
        </authorList>
    </citation>
    <scope>NUCLEOTIDE SEQUENCE [LARGE SCALE GENOMIC DNA]</scope>
    <source>
        <strain evidence="13 14">RL271</strain>
    </source>
</reference>
<evidence type="ECO:0000256" key="2">
    <source>
        <dbReference type="ARBA" id="ARBA00022448"/>
    </source>
</evidence>
<comment type="subcellular location">
    <subcellularLocation>
        <location evidence="1 8">Cell outer membrane</location>
        <topology evidence="1 8">Multi-pass membrane protein</topology>
    </subcellularLocation>
</comment>
<comment type="similarity">
    <text evidence="8 9">Belongs to the TonB-dependent receptor family.</text>
</comment>